<name>A0A1S2PMX0_9ACTN</name>
<dbReference type="Proteomes" id="UP000179642">
    <property type="component" value="Unassembled WGS sequence"/>
</dbReference>
<comment type="caution">
    <text evidence="1">The sequence shown here is derived from an EMBL/GenBank/DDBJ whole genome shotgun (WGS) entry which is preliminary data.</text>
</comment>
<dbReference type="EMBL" id="MLYO01000066">
    <property type="protein sequence ID" value="OIJ95149.1"/>
    <property type="molecule type" value="Genomic_DNA"/>
</dbReference>
<accession>A0A1S2PMX0</accession>
<evidence type="ECO:0000313" key="1">
    <source>
        <dbReference type="EMBL" id="OIJ95149.1"/>
    </source>
</evidence>
<gene>
    <name evidence="1" type="ORF">BIV23_35180</name>
</gene>
<organism evidence="1 2">
    <name type="scientific">Streptomyces monashensis</name>
    <dbReference type="NCBI Taxonomy" id="1678012"/>
    <lineage>
        <taxon>Bacteria</taxon>
        <taxon>Bacillati</taxon>
        <taxon>Actinomycetota</taxon>
        <taxon>Actinomycetes</taxon>
        <taxon>Kitasatosporales</taxon>
        <taxon>Streptomycetaceae</taxon>
        <taxon>Streptomyces</taxon>
    </lineage>
</organism>
<evidence type="ECO:0000313" key="2">
    <source>
        <dbReference type="Proteomes" id="UP000179642"/>
    </source>
</evidence>
<dbReference type="OrthoDB" id="4533444at2"/>
<dbReference type="PANTHER" id="PTHR34613:SF1">
    <property type="entry name" value="SLL6017 PROTEIN"/>
    <property type="match status" value="1"/>
</dbReference>
<keyword evidence="2" id="KW-1185">Reference proteome</keyword>
<dbReference type="RefSeq" id="WP_071385026.1">
    <property type="nucleotide sequence ID" value="NZ_MLYO01000066.1"/>
</dbReference>
<evidence type="ECO:0008006" key="3">
    <source>
        <dbReference type="Google" id="ProtNLM"/>
    </source>
</evidence>
<dbReference type="AlphaFoldDB" id="A0A1S2PMX0"/>
<reference evidence="1 2" key="1">
    <citation type="submission" date="2016-10" db="EMBL/GenBank/DDBJ databases">
        <title>Genome sequence of Streptomyces sp. MUSC 1.</title>
        <authorList>
            <person name="Lee L.-H."/>
            <person name="Ser H.-L."/>
            <person name="Law J.W.-F."/>
        </authorList>
    </citation>
    <scope>NUCLEOTIDE SEQUENCE [LARGE SCALE GENOMIC DNA]</scope>
    <source>
        <strain evidence="1 2">MUSC 1</strain>
    </source>
</reference>
<dbReference type="PANTHER" id="PTHR34613">
    <property type="entry name" value="SLL0800 PROTEIN"/>
    <property type="match status" value="1"/>
</dbReference>
<protein>
    <recommendedName>
        <fullName evidence="3">Transposase (putative) YhgA-like domain-containing protein</fullName>
    </recommendedName>
</protein>
<sequence length="302" mass="33497">MVSSTHEAMHRIFQQDPGLFARAARVIGAPFADTVTSTPLSTDLTENHPLERRIDTLLRINATRSDEYLLAVEAQGKKDPDKPANWNYYLAYLYAKYRIPPVLVVVCHDRSTAAWAAQQVDIGPSAWPSVTLRPLVLGPDNVPVVTTPEKVADDLPMTVLSAVLHRRDPEIKAILEAMAPVLRDLQKHDEETAEIFIELTQQGLDRSPAADLWRSLVAVDTSFFTSSLAEELRDEGRAQGLAKGMAEGKAEAILRLLERRGIQVPDDVRAYVLTRDDLNLLDTWFDRAITATSASEVFAGTE</sequence>
<proteinExistence type="predicted"/>